<accession>A0A914CD45</accession>
<name>A0A914CD45_9BILA</name>
<evidence type="ECO:0000259" key="8">
    <source>
        <dbReference type="PROSITE" id="PS51362"/>
    </source>
</evidence>
<comment type="similarity">
    <text evidence="2 6">Belongs to the TGF-beta family.</text>
</comment>
<evidence type="ECO:0000256" key="7">
    <source>
        <dbReference type="SAM" id="MobiDB-lite"/>
    </source>
</evidence>
<keyword evidence="5" id="KW-1015">Disulfide bond</keyword>
<feature type="compositionally biased region" description="Basic residues" evidence="7">
    <location>
        <begin position="240"/>
        <end position="249"/>
    </location>
</feature>
<sequence>MRRLFEQYTQNGFGLDGNIVRSITPVAGIRNGRNVLVFKLHAIRQDEQIVRAELHFNQRHKTNPLKWQDRRVFEAAASCGSCLSRGISMLPLERLPTPSKQWLSWEARDMVDDALRSNTSELVVELTRKGHYLHPDVLIKRHTPFLLVYSGSKSLLDKSKLPIDLLQQHSTTPAYESSEEGSDEDLGHFMRRRSKRSIGASSGNYYAYSNQDMATEDYKQRKAQVEEFRRNGPKVLKTRKNKKIRHRKPPHYDPDDPMMGFGTEPDDTKASTDQNIHSNSISDSPDPNELSMFLLDGASHHLEKQSGCARRDMIVDFRDIGWEDWIIAPKSFEAHYCAGSCPYPLESVCFFFPSSPLNQCLNLCCTTVFHREI</sequence>
<dbReference type="GO" id="GO:0008083">
    <property type="term" value="F:growth factor activity"/>
    <property type="evidence" value="ECO:0007669"/>
    <property type="project" value="UniProtKB-KW"/>
</dbReference>
<dbReference type="WBParaSite" id="ACRNAN_Path_869.g3344.t1">
    <property type="protein sequence ID" value="ACRNAN_Path_869.g3344.t1"/>
    <property type="gene ID" value="ACRNAN_Path_869.g3344"/>
</dbReference>
<dbReference type="Proteomes" id="UP000887540">
    <property type="component" value="Unplaced"/>
</dbReference>
<proteinExistence type="inferred from homology"/>
<evidence type="ECO:0000256" key="3">
    <source>
        <dbReference type="ARBA" id="ARBA00022525"/>
    </source>
</evidence>
<dbReference type="PROSITE" id="PS51362">
    <property type="entry name" value="TGF_BETA_2"/>
    <property type="match status" value="1"/>
</dbReference>
<dbReference type="AlphaFoldDB" id="A0A914CD45"/>
<evidence type="ECO:0000256" key="6">
    <source>
        <dbReference type="RuleBase" id="RU000354"/>
    </source>
</evidence>
<feature type="domain" description="TGF-beta family profile" evidence="8">
    <location>
        <begin position="287"/>
        <end position="373"/>
    </location>
</feature>
<dbReference type="Gene3D" id="2.10.90.10">
    <property type="entry name" value="Cystine-knot cytokines"/>
    <property type="match status" value="1"/>
</dbReference>
<evidence type="ECO:0000313" key="9">
    <source>
        <dbReference type="Proteomes" id="UP000887540"/>
    </source>
</evidence>
<dbReference type="PROSITE" id="PS00250">
    <property type="entry name" value="TGF_BETA_1"/>
    <property type="match status" value="1"/>
</dbReference>
<dbReference type="PANTHER" id="PTHR11848">
    <property type="entry name" value="TGF-BETA FAMILY"/>
    <property type="match status" value="1"/>
</dbReference>
<evidence type="ECO:0000256" key="4">
    <source>
        <dbReference type="ARBA" id="ARBA00023030"/>
    </source>
</evidence>
<reference evidence="10" key="1">
    <citation type="submission" date="2022-11" db="UniProtKB">
        <authorList>
            <consortium name="WormBaseParasite"/>
        </authorList>
    </citation>
    <scope>IDENTIFICATION</scope>
</reference>
<evidence type="ECO:0000256" key="2">
    <source>
        <dbReference type="ARBA" id="ARBA00006656"/>
    </source>
</evidence>
<dbReference type="GO" id="GO:0005125">
    <property type="term" value="F:cytokine activity"/>
    <property type="evidence" value="ECO:0007669"/>
    <property type="project" value="TreeGrafter"/>
</dbReference>
<dbReference type="InterPro" id="IPR001839">
    <property type="entry name" value="TGF-b_C"/>
</dbReference>
<keyword evidence="4 6" id="KW-0339">Growth factor</keyword>
<dbReference type="SUPFAM" id="SSF57501">
    <property type="entry name" value="Cystine-knot cytokines"/>
    <property type="match status" value="1"/>
</dbReference>
<comment type="subcellular location">
    <subcellularLocation>
        <location evidence="1">Secreted</location>
    </subcellularLocation>
</comment>
<feature type="compositionally biased region" description="Polar residues" evidence="7">
    <location>
        <begin position="271"/>
        <end position="285"/>
    </location>
</feature>
<dbReference type="SMART" id="SM00204">
    <property type="entry name" value="TGFB"/>
    <property type="match status" value="1"/>
</dbReference>
<dbReference type="PANTHER" id="PTHR11848:SF308">
    <property type="entry name" value="BMP-LIKE PROTEIN UNC-129"/>
    <property type="match status" value="1"/>
</dbReference>
<evidence type="ECO:0000313" key="10">
    <source>
        <dbReference type="WBParaSite" id="ACRNAN_Path_869.g3344.t1"/>
    </source>
</evidence>
<evidence type="ECO:0000256" key="5">
    <source>
        <dbReference type="ARBA" id="ARBA00023157"/>
    </source>
</evidence>
<dbReference type="InterPro" id="IPR029034">
    <property type="entry name" value="Cystine-knot_cytokine"/>
</dbReference>
<dbReference type="Pfam" id="PF00019">
    <property type="entry name" value="TGF_beta"/>
    <property type="match status" value="1"/>
</dbReference>
<keyword evidence="9" id="KW-1185">Reference proteome</keyword>
<dbReference type="GO" id="GO:0005615">
    <property type="term" value="C:extracellular space"/>
    <property type="evidence" value="ECO:0007669"/>
    <property type="project" value="TreeGrafter"/>
</dbReference>
<keyword evidence="3" id="KW-0964">Secreted</keyword>
<dbReference type="InterPro" id="IPR017948">
    <property type="entry name" value="TGFb_CS"/>
</dbReference>
<dbReference type="InterPro" id="IPR015615">
    <property type="entry name" value="TGF-beta-rel"/>
</dbReference>
<feature type="region of interest" description="Disordered" evidence="7">
    <location>
        <begin position="240"/>
        <end position="288"/>
    </location>
</feature>
<evidence type="ECO:0000256" key="1">
    <source>
        <dbReference type="ARBA" id="ARBA00004613"/>
    </source>
</evidence>
<organism evidence="9 10">
    <name type="scientific">Acrobeloides nanus</name>
    <dbReference type="NCBI Taxonomy" id="290746"/>
    <lineage>
        <taxon>Eukaryota</taxon>
        <taxon>Metazoa</taxon>
        <taxon>Ecdysozoa</taxon>
        <taxon>Nematoda</taxon>
        <taxon>Chromadorea</taxon>
        <taxon>Rhabditida</taxon>
        <taxon>Tylenchina</taxon>
        <taxon>Cephalobomorpha</taxon>
        <taxon>Cephaloboidea</taxon>
        <taxon>Cephalobidae</taxon>
        <taxon>Acrobeloides</taxon>
    </lineage>
</organism>
<protein>
    <submittedName>
        <fullName evidence="10">TGF-beta family profile domain-containing protein</fullName>
    </submittedName>
</protein>